<dbReference type="SUPFAM" id="SSF56935">
    <property type="entry name" value="Porins"/>
    <property type="match status" value="1"/>
</dbReference>
<protein>
    <recommendedName>
        <fullName evidence="4">Outer membrane protein</fullName>
    </recommendedName>
</protein>
<evidence type="ECO:0000313" key="2">
    <source>
        <dbReference type="EMBL" id="HIX86372.1"/>
    </source>
</evidence>
<proteinExistence type="predicted"/>
<dbReference type="InterPro" id="IPR045748">
    <property type="entry name" value="DcaP"/>
</dbReference>
<feature type="chain" id="PRO_5039467777" description="Outer membrane protein" evidence="1">
    <location>
        <begin position="20"/>
        <end position="406"/>
    </location>
</feature>
<dbReference type="EMBL" id="DXEN01000055">
    <property type="protein sequence ID" value="HIX86372.1"/>
    <property type="molecule type" value="Genomic_DNA"/>
</dbReference>
<dbReference type="Pfam" id="PF19577">
    <property type="entry name" value="DcaP"/>
    <property type="match status" value="1"/>
</dbReference>
<evidence type="ECO:0000313" key="3">
    <source>
        <dbReference type="Proteomes" id="UP000823847"/>
    </source>
</evidence>
<dbReference type="AlphaFoldDB" id="A0A9D1XRD8"/>
<accession>A0A9D1XRD8</accession>
<name>A0A9D1XRD8_9BACT</name>
<feature type="signal peptide" evidence="1">
    <location>
        <begin position="1"/>
        <end position="19"/>
    </location>
</feature>
<reference evidence="2" key="2">
    <citation type="submission" date="2021-04" db="EMBL/GenBank/DDBJ databases">
        <authorList>
            <person name="Gilroy R."/>
        </authorList>
    </citation>
    <scope>NUCLEOTIDE SEQUENCE</scope>
    <source>
        <strain evidence="2">ChiHecec2B26-12326</strain>
    </source>
</reference>
<comment type="caution">
    <text evidence="2">The sequence shown here is derived from an EMBL/GenBank/DDBJ whole genome shotgun (WGS) entry which is preliminary data.</text>
</comment>
<keyword evidence="1" id="KW-0732">Signal</keyword>
<reference evidence="2" key="1">
    <citation type="journal article" date="2021" name="PeerJ">
        <title>Extensive microbial diversity within the chicken gut microbiome revealed by metagenomics and culture.</title>
        <authorList>
            <person name="Gilroy R."/>
            <person name="Ravi A."/>
            <person name="Getino M."/>
            <person name="Pursley I."/>
            <person name="Horton D.L."/>
            <person name="Alikhan N.F."/>
            <person name="Baker D."/>
            <person name="Gharbi K."/>
            <person name="Hall N."/>
            <person name="Watson M."/>
            <person name="Adriaenssens E.M."/>
            <person name="Foster-Nyarko E."/>
            <person name="Jarju S."/>
            <person name="Secka A."/>
            <person name="Antonio M."/>
            <person name="Oren A."/>
            <person name="Chaudhuri R.R."/>
            <person name="La Ragione R."/>
            <person name="Hildebrand F."/>
            <person name="Pallen M.J."/>
        </authorList>
    </citation>
    <scope>NUCLEOTIDE SEQUENCE</scope>
    <source>
        <strain evidence="2">ChiHecec2B26-12326</strain>
    </source>
</reference>
<evidence type="ECO:0000256" key="1">
    <source>
        <dbReference type="SAM" id="SignalP"/>
    </source>
</evidence>
<dbReference type="Proteomes" id="UP000823847">
    <property type="component" value="Unassembled WGS sequence"/>
</dbReference>
<evidence type="ECO:0008006" key="4">
    <source>
        <dbReference type="Google" id="ProtNLM"/>
    </source>
</evidence>
<organism evidence="2 3">
    <name type="scientific">Candidatus Parabacteroides intestinigallinarum</name>
    <dbReference type="NCBI Taxonomy" id="2838722"/>
    <lineage>
        <taxon>Bacteria</taxon>
        <taxon>Pseudomonadati</taxon>
        <taxon>Bacteroidota</taxon>
        <taxon>Bacteroidia</taxon>
        <taxon>Bacteroidales</taxon>
        <taxon>Tannerellaceae</taxon>
        <taxon>Parabacteroides</taxon>
    </lineage>
</organism>
<gene>
    <name evidence="2" type="ORF">H9848_07165</name>
</gene>
<sequence>MKRVLLLLLCVCLAISAYAQKKNFSYKFYGQVRGDLFYNSRANGEIVDGLFHLYPKDIELDADGNDLNASPNGSFYVLYSRLGIDVQGPRVGKAETSMKLETDFRGSGSNWAILRIRHAYVNLKWDNSNLLVGQTWHPLFGEVSPQILNLSTGAPFQPFNRSPQIRYRYLRKGWQFTGAIMWQLQYLSAGPNGKSEEYIKNSCVPEVYVGLDYKKPGWQVGAGVEVLSLVPRTRNEVNGQVFKLDERITSVSGEAHAKYQDDRWTVMAKTLLASNLTQTCMLGGFGVTAIDPRTGEQQYAPYLFSTSWLNIVYGKKWKPGIFLGYLKNLGAGESLMGDTYGVGLDVDQLLTANFQFSYNLPHWKVGVEYSPSIAWYGDVDLSDGGRVRSDHTVTNHRVLGVLIYMF</sequence>